<comment type="subcellular location">
    <subcellularLocation>
        <location evidence="8">Cytoplasm</location>
    </subcellularLocation>
</comment>
<feature type="binding site" evidence="7">
    <location>
        <position position="116"/>
    </location>
    <ligand>
        <name>Zn(2+)</name>
        <dbReference type="ChEBI" id="CHEBI:29105"/>
    </ligand>
</feature>
<keyword evidence="8" id="KW-0963">Cytoplasm</keyword>
<dbReference type="GO" id="GO:1900376">
    <property type="term" value="P:regulation of secondary metabolite biosynthetic process"/>
    <property type="evidence" value="ECO:0007669"/>
    <property type="project" value="TreeGrafter"/>
</dbReference>
<comment type="caution">
    <text evidence="9">The sequence shown here is derived from an EMBL/GenBank/DDBJ whole genome shotgun (WGS) entry which is preliminary data.</text>
</comment>
<comment type="cofactor">
    <cofactor evidence="7">
        <name>Zn(2+)</name>
        <dbReference type="ChEBI" id="CHEBI:29105"/>
    </cofactor>
    <text evidence="7">Binds 1 zinc ion per subunit.</text>
</comment>
<organism evidence="9 10">
    <name type="scientific">Spiribacter salilacus</name>
    <dbReference type="NCBI Taxonomy" id="2664894"/>
    <lineage>
        <taxon>Bacteria</taxon>
        <taxon>Pseudomonadati</taxon>
        <taxon>Pseudomonadota</taxon>
        <taxon>Gammaproteobacteria</taxon>
        <taxon>Chromatiales</taxon>
        <taxon>Ectothiorhodospiraceae</taxon>
        <taxon>Spiribacter</taxon>
    </lineage>
</organism>
<keyword evidence="3 7" id="KW-0862">Zinc</keyword>
<name>A0A6N7QWW6_9GAMM</name>
<evidence type="ECO:0000256" key="4">
    <source>
        <dbReference type="ARBA" id="ARBA00023015"/>
    </source>
</evidence>
<dbReference type="EMBL" id="WJPP01000004">
    <property type="protein sequence ID" value="MRH78817.1"/>
    <property type="molecule type" value="Genomic_DNA"/>
</dbReference>
<accession>A0A6N7QWW6</accession>
<evidence type="ECO:0000313" key="9">
    <source>
        <dbReference type="EMBL" id="MRH78817.1"/>
    </source>
</evidence>
<gene>
    <name evidence="8" type="primary">fur</name>
    <name evidence="9" type="ORF">GH984_08865</name>
</gene>
<dbReference type="CDD" id="cd07153">
    <property type="entry name" value="Fur_like"/>
    <property type="match status" value="1"/>
</dbReference>
<dbReference type="GO" id="GO:0045892">
    <property type="term" value="P:negative regulation of DNA-templated transcription"/>
    <property type="evidence" value="ECO:0007669"/>
    <property type="project" value="TreeGrafter"/>
</dbReference>
<dbReference type="GO" id="GO:0008270">
    <property type="term" value="F:zinc ion binding"/>
    <property type="evidence" value="ECO:0007669"/>
    <property type="project" value="TreeGrafter"/>
</dbReference>
<dbReference type="GO" id="GO:0003700">
    <property type="term" value="F:DNA-binding transcription factor activity"/>
    <property type="evidence" value="ECO:0007669"/>
    <property type="project" value="UniProtKB-UniRule"/>
</dbReference>
<reference evidence="9 10" key="1">
    <citation type="submission" date="2019-11" db="EMBL/GenBank/DDBJ databases">
        <authorList>
            <person name="Zhang X.Y."/>
        </authorList>
    </citation>
    <scope>NUCLEOTIDE SEQUENCE [LARGE SCALE GENOMIC DNA]</scope>
    <source>
        <strain evidence="9 10">C176</strain>
    </source>
</reference>
<dbReference type="AlphaFoldDB" id="A0A6N7QWW6"/>
<dbReference type="InterPro" id="IPR036388">
    <property type="entry name" value="WH-like_DNA-bd_sf"/>
</dbReference>
<evidence type="ECO:0000256" key="3">
    <source>
        <dbReference type="ARBA" id="ARBA00022833"/>
    </source>
</evidence>
<dbReference type="GO" id="GO:0005829">
    <property type="term" value="C:cytosol"/>
    <property type="evidence" value="ECO:0007669"/>
    <property type="project" value="TreeGrafter"/>
</dbReference>
<feature type="binding site" evidence="7">
    <location>
        <position position="153"/>
    </location>
    <ligand>
        <name>Zn(2+)</name>
        <dbReference type="ChEBI" id="CHEBI:29105"/>
    </ligand>
</feature>
<dbReference type="FunFam" id="3.30.1490.190:FF:000007">
    <property type="entry name" value="Fur family transcriptional regulator"/>
    <property type="match status" value="1"/>
</dbReference>
<dbReference type="Pfam" id="PF01475">
    <property type="entry name" value="FUR"/>
    <property type="match status" value="1"/>
</dbReference>
<evidence type="ECO:0000256" key="6">
    <source>
        <dbReference type="ARBA" id="ARBA00023163"/>
    </source>
</evidence>
<keyword evidence="4 8" id="KW-0805">Transcription regulation</keyword>
<evidence type="ECO:0000256" key="1">
    <source>
        <dbReference type="ARBA" id="ARBA00007957"/>
    </source>
</evidence>
<proteinExistence type="inferred from homology"/>
<comment type="subunit">
    <text evidence="8">Homodimer.</text>
</comment>
<evidence type="ECO:0000256" key="5">
    <source>
        <dbReference type="ARBA" id="ARBA00023125"/>
    </source>
</evidence>
<dbReference type="PANTHER" id="PTHR33202">
    <property type="entry name" value="ZINC UPTAKE REGULATION PROTEIN"/>
    <property type="match status" value="1"/>
</dbReference>
<keyword evidence="6 8" id="KW-0804">Transcription</keyword>
<protein>
    <recommendedName>
        <fullName evidence="8">Ferric uptake regulation protein</fullName>
    </recommendedName>
</protein>
<dbReference type="InterPro" id="IPR043135">
    <property type="entry name" value="Fur_C"/>
</dbReference>
<evidence type="ECO:0000256" key="7">
    <source>
        <dbReference type="PIRSR" id="PIRSR602481-1"/>
    </source>
</evidence>
<sequence length="158" mass="17473">MVSRFPESGHDHASCVVEAVARAKRICAARGRRWTPLRQRVLELVWQSHQPVKAYELLEQLRVEGQASAAPPTVYRTLDFLLAEGLVHRLASMNAFVGCASPDHRHAGQFLICGQCHAVAELDDADVTRLLDDRAKALGFTLTDQTIELEGVCPRCGE</sequence>
<dbReference type="Proteomes" id="UP000433788">
    <property type="component" value="Unassembled WGS sequence"/>
</dbReference>
<feature type="binding site" evidence="7">
    <location>
        <position position="156"/>
    </location>
    <ligand>
        <name>Zn(2+)</name>
        <dbReference type="ChEBI" id="CHEBI:29105"/>
    </ligand>
</feature>
<dbReference type="Gene3D" id="3.30.1490.190">
    <property type="match status" value="1"/>
</dbReference>
<dbReference type="GO" id="GO:0000976">
    <property type="term" value="F:transcription cis-regulatory region binding"/>
    <property type="evidence" value="ECO:0007669"/>
    <property type="project" value="TreeGrafter"/>
</dbReference>
<evidence type="ECO:0000256" key="2">
    <source>
        <dbReference type="ARBA" id="ARBA00022491"/>
    </source>
</evidence>
<evidence type="ECO:0000256" key="8">
    <source>
        <dbReference type="RuleBase" id="RU364037"/>
    </source>
</evidence>
<comment type="similarity">
    <text evidence="1 8">Belongs to the Fur family.</text>
</comment>
<dbReference type="InterPro" id="IPR002481">
    <property type="entry name" value="FUR"/>
</dbReference>
<keyword evidence="8" id="KW-0408">Iron</keyword>
<keyword evidence="10" id="KW-1185">Reference proteome</keyword>
<feature type="binding site" evidence="7">
    <location>
        <position position="113"/>
    </location>
    <ligand>
        <name>Zn(2+)</name>
        <dbReference type="ChEBI" id="CHEBI:29105"/>
    </ligand>
</feature>
<keyword evidence="5 8" id="KW-0238">DNA-binding</keyword>
<dbReference type="InterPro" id="IPR036390">
    <property type="entry name" value="WH_DNA-bd_sf"/>
</dbReference>
<keyword evidence="2 8" id="KW-0678">Repressor</keyword>
<dbReference type="Gene3D" id="1.10.10.10">
    <property type="entry name" value="Winged helix-like DNA-binding domain superfamily/Winged helix DNA-binding domain"/>
    <property type="match status" value="1"/>
</dbReference>
<keyword evidence="7 8" id="KW-0479">Metal-binding</keyword>
<dbReference type="SUPFAM" id="SSF46785">
    <property type="entry name" value="Winged helix' DNA-binding domain"/>
    <property type="match status" value="1"/>
</dbReference>
<dbReference type="PANTHER" id="PTHR33202:SF6">
    <property type="entry name" value="ZINC UPTAKE REGULATION PROTEIN"/>
    <property type="match status" value="1"/>
</dbReference>
<evidence type="ECO:0000313" key="10">
    <source>
        <dbReference type="Proteomes" id="UP000433788"/>
    </source>
</evidence>